<protein>
    <submittedName>
        <fullName evidence="1">Uncharacterized protein</fullName>
    </submittedName>
</protein>
<gene>
    <name evidence="1" type="ORF">L873DRAFT_415988</name>
</gene>
<accession>A0A3N4JWI1</accession>
<sequence>MHFTCPKRDVCSALALEHGTEHVRVLVGFFGRLRACEASSGQVRREECGNALQSGVKYGKVRLSRKYSTGTFVLGEYLGWRMVNFTYSPPPSIQPPPPSSTSSHFVAITLMGYIPYTSSTYLPAILLPIPE</sequence>
<evidence type="ECO:0000313" key="2">
    <source>
        <dbReference type="Proteomes" id="UP000276215"/>
    </source>
</evidence>
<reference evidence="1 2" key="1">
    <citation type="journal article" date="2018" name="Nat. Ecol. Evol.">
        <title>Pezizomycetes genomes reveal the molecular basis of ectomycorrhizal truffle lifestyle.</title>
        <authorList>
            <person name="Murat C."/>
            <person name="Payen T."/>
            <person name="Noel B."/>
            <person name="Kuo A."/>
            <person name="Morin E."/>
            <person name="Chen J."/>
            <person name="Kohler A."/>
            <person name="Krizsan K."/>
            <person name="Balestrini R."/>
            <person name="Da Silva C."/>
            <person name="Montanini B."/>
            <person name="Hainaut M."/>
            <person name="Levati E."/>
            <person name="Barry K.W."/>
            <person name="Belfiori B."/>
            <person name="Cichocki N."/>
            <person name="Clum A."/>
            <person name="Dockter R.B."/>
            <person name="Fauchery L."/>
            <person name="Guy J."/>
            <person name="Iotti M."/>
            <person name="Le Tacon F."/>
            <person name="Lindquist E.A."/>
            <person name="Lipzen A."/>
            <person name="Malagnac F."/>
            <person name="Mello A."/>
            <person name="Molinier V."/>
            <person name="Miyauchi S."/>
            <person name="Poulain J."/>
            <person name="Riccioni C."/>
            <person name="Rubini A."/>
            <person name="Sitrit Y."/>
            <person name="Splivallo R."/>
            <person name="Traeger S."/>
            <person name="Wang M."/>
            <person name="Zifcakova L."/>
            <person name="Wipf D."/>
            <person name="Zambonelli A."/>
            <person name="Paolocci F."/>
            <person name="Nowrousian M."/>
            <person name="Ottonello S."/>
            <person name="Baldrian P."/>
            <person name="Spatafora J.W."/>
            <person name="Henrissat B."/>
            <person name="Nagy L.G."/>
            <person name="Aury J.M."/>
            <person name="Wincker P."/>
            <person name="Grigoriev I.V."/>
            <person name="Bonfante P."/>
            <person name="Martin F.M."/>
        </authorList>
    </citation>
    <scope>NUCLEOTIDE SEQUENCE [LARGE SCALE GENOMIC DNA]</scope>
    <source>
        <strain evidence="1 2">120613-1</strain>
    </source>
</reference>
<organism evidence="1 2">
    <name type="scientific">Choiromyces venosus 120613-1</name>
    <dbReference type="NCBI Taxonomy" id="1336337"/>
    <lineage>
        <taxon>Eukaryota</taxon>
        <taxon>Fungi</taxon>
        <taxon>Dikarya</taxon>
        <taxon>Ascomycota</taxon>
        <taxon>Pezizomycotina</taxon>
        <taxon>Pezizomycetes</taxon>
        <taxon>Pezizales</taxon>
        <taxon>Tuberaceae</taxon>
        <taxon>Choiromyces</taxon>
    </lineage>
</organism>
<keyword evidence="2" id="KW-1185">Reference proteome</keyword>
<evidence type="ECO:0000313" key="1">
    <source>
        <dbReference type="EMBL" id="RPB02577.1"/>
    </source>
</evidence>
<dbReference type="EMBL" id="ML120367">
    <property type="protein sequence ID" value="RPB02577.1"/>
    <property type="molecule type" value="Genomic_DNA"/>
</dbReference>
<proteinExistence type="predicted"/>
<dbReference type="AlphaFoldDB" id="A0A3N4JWI1"/>
<dbReference type="Proteomes" id="UP000276215">
    <property type="component" value="Unassembled WGS sequence"/>
</dbReference>
<name>A0A3N4JWI1_9PEZI</name>